<protein>
    <submittedName>
        <fullName evidence="1">Uncharacterized protein</fullName>
    </submittedName>
</protein>
<gene>
    <name evidence="1" type="ORF">PoB_001360700</name>
</gene>
<comment type="caution">
    <text evidence="1">The sequence shown here is derived from an EMBL/GenBank/DDBJ whole genome shotgun (WGS) entry which is preliminary data.</text>
</comment>
<reference evidence="1 2" key="1">
    <citation type="journal article" date="2021" name="Elife">
        <title>Chloroplast acquisition without the gene transfer in kleptoplastic sea slugs, Plakobranchus ocellatus.</title>
        <authorList>
            <person name="Maeda T."/>
            <person name="Takahashi S."/>
            <person name="Yoshida T."/>
            <person name="Shimamura S."/>
            <person name="Takaki Y."/>
            <person name="Nagai Y."/>
            <person name="Toyoda A."/>
            <person name="Suzuki Y."/>
            <person name="Arimoto A."/>
            <person name="Ishii H."/>
            <person name="Satoh N."/>
            <person name="Nishiyama T."/>
            <person name="Hasebe M."/>
            <person name="Maruyama T."/>
            <person name="Minagawa J."/>
            <person name="Obokata J."/>
            <person name="Shigenobu S."/>
        </authorList>
    </citation>
    <scope>NUCLEOTIDE SEQUENCE [LARGE SCALE GENOMIC DNA]</scope>
</reference>
<dbReference type="EMBL" id="BLXT01001660">
    <property type="protein sequence ID" value="GFN87101.1"/>
    <property type="molecule type" value="Genomic_DNA"/>
</dbReference>
<evidence type="ECO:0000313" key="2">
    <source>
        <dbReference type="Proteomes" id="UP000735302"/>
    </source>
</evidence>
<proteinExistence type="predicted"/>
<accession>A0AAV3YXN2</accession>
<keyword evidence="2" id="KW-1185">Reference proteome</keyword>
<sequence length="117" mass="12339">MIPGQSGAAQAGCVALCLGQRVGQMCSKRDLESAVTLRACGHHDHQIAIQCHGVTTQVTAMTRRLLFIGDSSDHNGPYGEGKFSYGAINTVLGLRARQLTLGQQARVVTCAQGCQSP</sequence>
<organism evidence="1 2">
    <name type="scientific">Plakobranchus ocellatus</name>
    <dbReference type="NCBI Taxonomy" id="259542"/>
    <lineage>
        <taxon>Eukaryota</taxon>
        <taxon>Metazoa</taxon>
        <taxon>Spiralia</taxon>
        <taxon>Lophotrochozoa</taxon>
        <taxon>Mollusca</taxon>
        <taxon>Gastropoda</taxon>
        <taxon>Heterobranchia</taxon>
        <taxon>Euthyneura</taxon>
        <taxon>Panpulmonata</taxon>
        <taxon>Sacoglossa</taxon>
        <taxon>Placobranchoidea</taxon>
        <taxon>Plakobranchidae</taxon>
        <taxon>Plakobranchus</taxon>
    </lineage>
</organism>
<dbReference type="AlphaFoldDB" id="A0AAV3YXN2"/>
<evidence type="ECO:0000313" key="1">
    <source>
        <dbReference type="EMBL" id="GFN87101.1"/>
    </source>
</evidence>
<name>A0AAV3YXN2_9GAST</name>
<dbReference type="Proteomes" id="UP000735302">
    <property type="component" value="Unassembled WGS sequence"/>
</dbReference>